<dbReference type="EMBL" id="KR584663">
    <property type="protein sequence ID" value="AKN63376.1"/>
    <property type="molecule type" value="Genomic_DNA"/>
</dbReference>
<keyword evidence="5" id="KW-1185">Reference proteome</keyword>
<evidence type="ECO:0000313" key="4">
    <source>
        <dbReference type="Proteomes" id="UP000202635"/>
    </source>
</evidence>
<gene>
    <name evidence="1" type="primary">ORF88</name>
    <name evidence="2" type="ORF">AsGV100</name>
    <name evidence="3" type="ORF">AsGV102</name>
    <name evidence="1" type="ORF">AsGVgp088</name>
</gene>
<dbReference type="EMBL" id="AY522332">
    <property type="protein sequence ID" value="AAS82650.1"/>
    <property type="molecule type" value="Genomic_DNA"/>
</dbReference>
<evidence type="ECO:0000313" key="1">
    <source>
        <dbReference type="EMBL" id="AAS82650.1"/>
    </source>
</evidence>
<dbReference type="Proteomes" id="UP000202635">
    <property type="component" value="Genome"/>
</dbReference>
<evidence type="ECO:0000313" key="5">
    <source>
        <dbReference type="Proteomes" id="UP000232958"/>
    </source>
</evidence>
<dbReference type="EMBL" id="KC994902">
    <property type="protein sequence ID" value="AHN92139.1"/>
    <property type="molecule type" value="Genomic_DNA"/>
</dbReference>
<reference evidence="1 4" key="1">
    <citation type="submission" date="2004-09" db="EMBL/GenBank/DDBJ databases">
        <authorList>
            <person name="Ai X.L."/>
            <person name="Wang Z.F."/>
            <person name="Wang B."/>
            <person name="Zhang W."/>
            <person name="Li F."/>
            <person name="Fu J.H."/>
            <person name="Cui C.S."/>
            <person name="Shi Y.H."/>
            <person name="He M."/>
        </authorList>
    </citation>
    <scope>NUCLEOTIDE SEQUENCE [LARGE SCALE GENOMIC DNA]</scope>
</reference>
<dbReference type="OrthoDB" id="10701at10239"/>
<name>Q6QXM8_GVAS</name>
<evidence type="ECO:0000313" key="3">
    <source>
        <dbReference type="EMBL" id="AKN63376.1"/>
    </source>
</evidence>
<organismHost>
    <name type="scientific">Agrotis segetum</name>
    <name type="common">Turnip moth</name>
    <dbReference type="NCBI Taxonomy" id="47767"/>
</organismHost>
<proteinExistence type="predicted"/>
<reference evidence="2" key="2">
    <citation type="journal article" date="2014" name="Arch. Virol.">
        <title>Complete genome sequence of Agrotis segetum granulovirus Shanghai strain.</title>
        <authorList>
            <person name="Zhang X."/>
            <person name="Liang Z."/>
            <person name="Yin X."/>
            <person name="Wang J."/>
            <person name="Shao X."/>
        </authorList>
    </citation>
    <scope>NUCLEOTIDE SEQUENCE</scope>
    <source>
        <strain evidence="2">L1</strain>
    </source>
</reference>
<sequence length="381" mass="45101">MNKFNKFICWLLKMILFYNNMYPIKVIQLPGQRLFFKLRHLIKAFGISKTLIVKRVPPHCLVKFNLLKPFCTNETLYPSTLFISLRGLQYINNDILLKYLQKSYQTRGLYINKSYQVVEFDSDIEESDECEREYDLEKCTVGVVEPNIEFIKMGKRCYLKACDVARAINCASTYNIDKFVSDENMVLWADLREFLTKKCEGFAPAYSRWKQQTVFLKITGLKQLLLAKNQKTLFAQINLALQNYSSDRAPIYIKPTSRYYKKNLIAEQCVVGKMYNYIDFIMLPDTSVWCKLRMVRKYFSIKTLQDMSMFQEYTTTWSEIDALLRSKRLSCNIKWKQNTCLINGEGLYKLLRNFELNSQAERFYFETLHELKTKLKINVKV</sequence>
<evidence type="ECO:0000313" key="2">
    <source>
        <dbReference type="EMBL" id="AHN92139.1"/>
    </source>
</evidence>
<protein>
    <submittedName>
        <fullName evidence="1">ORF88</fullName>
    </submittedName>
</protein>
<dbReference type="Proteomes" id="UP000232958">
    <property type="component" value="Segment"/>
</dbReference>
<organism evidence="1 4">
    <name type="scientific">Agrotis segetum granulosis virus</name>
    <name type="common">AsGV</name>
    <name type="synonym">Agrotis segetum granulovirus</name>
    <dbReference type="NCBI Taxonomy" id="10464"/>
    <lineage>
        <taxon>Viruses</taxon>
        <taxon>Viruses incertae sedis</taxon>
        <taxon>Naldaviricetes</taxon>
        <taxon>Lefavirales</taxon>
        <taxon>Baculoviridae</taxon>
        <taxon>Betabaculovirus</taxon>
        <taxon>Betabaculovirus agsegetum</taxon>
    </lineage>
</organism>
<reference evidence="3 5" key="3">
    <citation type="submission" date="2015-05" db="EMBL/GenBank/DDBJ databases">
        <title>Complete Sequence of an Agrotis segetum granulovirus isolate from Europe.</title>
        <authorList>
            <person name="Gueli Alletti G."/>
            <person name="Wennmann J.T."/>
            <person name="Jehle J.A."/>
        </authorList>
    </citation>
    <scope>NUCLEOTIDE SEQUENCE [LARGE SCALE GENOMIC DNA]</scope>
    <source>
        <strain evidence="3 5">DA</strain>
    </source>
</reference>
<accession>Q6QXM8</accession>